<protein>
    <submittedName>
        <fullName evidence="8">ETC complex I subunit</fullName>
    </submittedName>
</protein>
<dbReference type="Pfam" id="PF04800">
    <property type="entry name" value="NDUS4"/>
    <property type="match status" value="1"/>
</dbReference>
<keyword evidence="2" id="KW-0813">Transport</keyword>
<gene>
    <name evidence="8" type="ORF">M0638_19415</name>
</gene>
<proteinExistence type="predicted"/>
<name>A0A9X1Y9S7_9PROT</name>
<evidence type="ECO:0000313" key="8">
    <source>
        <dbReference type="EMBL" id="MCK8786549.1"/>
    </source>
</evidence>
<dbReference type="Proteomes" id="UP001139516">
    <property type="component" value="Unassembled WGS sequence"/>
</dbReference>
<keyword evidence="5" id="KW-0249">Electron transport</keyword>
<dbReference type="InterPro" id="IPR038532">
    <property type="entry name" value="NDUFS4-like_sf"/>
</dbReference>
<dbReference type="Gene3D" id="3.30.160.190">
    <property type="entry name" value="atu1810 like domain"/>
    <property type="match status" value="1"/>
</dbReference>
<accession>A0A9X1Y9S7</accession>
<keyword evidence="9" id="KW-1185">Reference proteome</keyword>
<reference evidence="8" key="1">
    <citation type="submission" date="2022-04" db="EMBL/GenBank/DDBJ databases">
        <title>Roseomonas acroporae sp. nov., isolated from coral Acropora digitifera.</title>
        <authorList>
            <person name="Sun H."/>
        </authorList>
    </citation>
    <scope>NUCLEOTIDE SEQUENCE</scope>
    <source>
        <strain evidence="8">NAR14</strain>
    </source>
</reference>
<dbReference type="EMBL" id="JALPRX010000089">
    <property type="protein sequence ID" value="MCK8786549.1"/>
    <property type="molecule type" value="Genomic_DNA"/>
</dbReference>
<dbReference type="RefSeq" id="WP_248668664.1">
    <property type="nucleotide sequence ID" value="NZ_JALPRX010000089.1"/>
</dbReference>
<evidence type="ECO:0000313" key="9">
    <source>
        <dbReference type="Proteomes" id="UP001139516"/>
    </source>
</evidence>
<keyword evidence="3" id="KW-0679">Respiratory chain</keyword>
<dbReference type="AlphaFoldDB" id="A0A9X1Y9S7"/>
<keyword evidence="6" id="KW-0472">Membrane</keyword>
<keyword evidence="4" id="KW-0809">Transit peptide</keyword>
<evidence type="ECO:0000256" key="6">
    <source>
        <dbReference type="ARBA" id="ARBA00023136"/>
    </source>
</evidence>
<comment type="caution">
    <text evidence="8">The sequence shown here is derived from an EMBL/GenBank/DDBJ whole genome shotgun (WGS) entry which is preliminary data.</text>
</comment>
<dbReference type="GO" id="GO:0016020">
    <property type="term" value="C:membrane"/>
    <property type="evidence" value="ECO:0007669"/>
    <property type="project" value="UniProtKB-SubCell"/>
</dbReference>
<evidence type="ECO:0000256" key="7">
    <source>
        <dbReference type="SAM" id="MobiDB-lite"/>
    </source>
</evidence>
<evidence type="ECO:0000256" key="3">
    <source>
        <dbReference type="ARBA" id="ARBA00022660"/>
    </source>
</evidence>
<dbReference type="GO" id="GO:0022900">
    <property type="term" value="P:electron transport chain"/>
    <property type="evidence" value="ECO:0007669"/>
    <property type="project" value="InterPro"/>
</dbReference>
<sequence>MSQNSTTTVAAEAFGHAVPQGSPANDRFPALASRAFPSDAHAIIRCPGPSVLSSGRARARQWILEFTPRSPSFKEPLMGWIGGTDPLRHVRLHFPSREAAVAYAEREGLSYEVQEPTHLPVAERRRGEPDGASSRVTFLHRGSARPAANASAPVQVNEGRRVA</sequence>
<evidence type="ECO:0000256" key="5">
    <source>
        <dbReference type="ARBA" id="ARBA00022982"/>
    </source>
</evidence>
<evidence type="ECO:0000256" key="1">
    <source>
        <dbReference type="ARBA" id="ARBA00004370"/>
    </source>
</evidence>
<evidence type="ECO:0000256" key="2">
    <source>
        <dbReference type="ARBA" id="ARBA00022448"/>
    </source>
</evidence>
<evidence type="ECO:0000256" key="4">
    <source>
        <dbReference type="ARBA" id="ARBA00022946"/>
    </source>
</evidence>
<organism evidence="8 9">
    <name type="scientific">Roseomonas acroporae</name>
    <dbReference type="NCBI Taxonomy" id="2937791"/>
    <lineage>
        <taxon>Bacteria</taxon>
        <taxon>Pseudomonadati</taxon>
        <taxon>Pseudomonadota</taxon>
        <taxon>Alphaproteobacteria</taxon>
        <taxon>Acetobacterales</taxon>
        <taxon>Roseomonadaceae</taxon>
        <taxon>Roseomonas</taxon>
    </lineage>
</organism>
<dbReference type="InterPro" id="IPR006885">
    <property type="entry name" value="NADH_UbQ_FeS_4_mit-like"/>
</dbReference>
<comment type="subcellular location">
    <subcellularLocation>
        <location evidence="1">Membrane</location>
    </subcellularLocation>
</comment>
<feature type="region of interest" description="Disordered" evidence="7">
    <location>
        <begin position="114"/>
        <end position="163"/>
    </location>
</feature>